<dbReference type="GO" id="GO:0000056">
    <property type="term" value="P:ribosomal small subunit export from nucleus"/>
    <property type="evidence" value="ECO:0007669"/>
    <property type="project" value="InterPro"/>
</dbReference>
<dbReference type="InterPro" id="IPR019321">
    <property type="entry name" value="Nucleoporin_Nup88"/>
</dbReference>
<dbReference type="Proteomes" id="UP000287166">
    <property type="component" value="Unassembled WGS sequence"/>
</dbReference>
<dbReference type="GO" id="GO:0000055">
    <property type="term" value="P:ribosomal large subunit export from nucleus"/>
    <property type="evidence" value="ECO:0007669"/>
    <property type="project" value="InterPro"/>
</dbReference>
<keyword evidence="5" id="KW-0811">Translocation</keyword>
<dbReference type="RefSeq" id="XP_027610689.1">
    <property type="nucleotide sequence ID" value="XM_027754888.1"/>
</dbReference>
<evidence type="ECO:0000313" key="9">
    <source>
        <dbReference type="Proteomes" id="UP000287166"/>
    </source>
</evidence>
<dbReference type="EMBL" id="BFAD01000002">
    <property type="protein sequence ID" value="GBE79776.1"/>
    <property type="molecule type" value="Genomic_DNA"/>
</dbReference>
<dbReference type="PANTHER" id="PTHR13257:SF0">
    <property type="entry name" value="NUCLEAR PORE COMPLEX PROTEIN NUP88"/>
    <property type="match status" value="1"/>
</dbReference>
<evidence type="ECO:0000256" key="4">
    <source>
        <dbReference type="ARBA" id="ARBA00022927"/>
    </source>
</evidence>
<evidence type="ECO:0000256" key="1">
    <source>
        <dbReference type="ARBA" id="ARBA00004567"/>
    </source>
</evidence>
<keyword evidence="9" id="KW-1185">Reference proteome</keyword>
<keyword evidence="6" id="KW-0906">Nuclear pore complex</keyword>
<dbReference type="InterPro" id="IPR036322">
    <property type="entry name" value="WD40_repeat_dom_sf"/>
</dbReference>
<reference evidence="8 9" key="1">
    <citation type="journal article" date="2018" name="Sci. Rep.">
        <title>Genome sequence of the cauliflower mushroom Sparassis crispa (Hanabiratake) and its association with beneficial usage.</title>
        <authorList>
            <person name="Kiyama R."/>
            <person name="Furutani Y."/>
            <person name="Kawaguchi K."/>
            <person name="Nakanishi T."/>
        </authorList>
    </citation>
    <scope>NUCLEOTIDE SEQUENCE [LARGE SCALE GENOMIC DNA]</scope>
</reference>
<dbReference type="Pfam" id="PF10168">
    <property type="entry name" value="Nup88"/>
    <property type="match status" value="1"/>
</dbReference>
<dbReference type="InterPro" id="IPR037700">
    <property type="entry name" value="NUP88/NUP82"/>
</dbReference>
<dbReference type="AlphaFoldDB" id="A0A401GC59"/>
<keyword evidence="3" id="KW-0509">mRNA transport</keyword>
<dbReference type="GO" id="GO:0006406">
    <property type="term" value="P:mRNA export from nucleus"/>
    <property type="evidence" value="ECO:0007669"/>
    <property type="project" value="TreeGrafter"/>
</dbReference>
<dbReference type="InParanoid" id="A0A401GC59"/>
<comment type="subcellular location">
    <subcellularLocation>
        <location evidence="1">Nucleus</location>
        <location evidence="1">Nuclear pore complex</location>
    </subcellularLocation>
</comment>
<accession>A0A401GC59</accession>
<keyword evidence="2" id="KW-0813">Transport</keyword>
<gene>
    <name evidence="8" type="ORF">SCP_0209770</name>
</gene>
<evidence type="ECO:0000256" key="5">
    <source>
        <dbReference type="ARBA" id="ARBA00023010"/>
    </source>
</evidence>
<dbReference type="SUPFAM" id="SSF50978">
    <property type="entry name" value="WD40 repeat-like"/>
    <property type="match status" value="1"/>
</dbReference>
<organism evidence="8 9">
    <name type="scientific">Sparassis crispa</name>
    <dbReference type="NCBI Taxonomy" id="139825"/>
    <lineage>
        <taxon>Eukaryota</taxon>
        <taxon>Fungi</taxon>
        <taxon>Dikarya</taxon>
        <taxon>Basidiomycota</taxon>
        <taxon>Agaricomycotina</taxon>
        <taxon>Agaricomycetes</taxon>
        <taxon>Polyporales</taxon>
        <taxon>Sparassidaceae</taxon>
        <taxon>Sparassis</taxon>
    </lineage>
</organism>
<dbReference type="FunCoup" id="A0A401GC59">
    <property type="interactions" value="16"/>
</dbReference>
<dbReference type="PANTHER" id="PTHR13257">
    <property type="entry name" value="NUCLEOPORIN NUP84-RELATED"/>
    <property type="match status" value="1"/>
</dbReference>
<dbReference type="STRING" id="139825.A0A401GC59"/>
<dbReference type="GO" id="GO:0017056">
    <property type="term" value="F:structural constituent of nuclear pore"/>
    <property type="evidence" value="ECO:0007669"/>
    <property type="project" value="InterPro"/>
</dbReference>
<dbReference type="GO" id="GO:0005643">
    <property type="term" value="C:nuclear pore"/>
    <property type="evidence" value="ECO:0007669"/>
    <property type="project" value="UniProtKB-SubCell"/>
</dbReference>
<keyword evidence="4" id="KW-0653">Protein transport</keyword>
<evidence type="ECO:0000313" key="8">
    <source>
        <dbReference type="EMBL" id="GBE79776.1"/>
    </source>
</evidence>
<evidence type="ECO:0000256" key="7">
    <source>
        <dbReference type="ARBA" id="ARBA00023242"/>
    </source>
</evidence>
<dbReference type="GO" id="GO:0006606">
    <property type="term" value="P:protein import into nucleus"/>
    <property type="evidence" value="ECO:0007669"/>
    <property type="project" value="TreeGrafter"/>
</dbReference>
<keyword evidence="7" id="KW-0539">Nucleus</keyword>
<comment type="caution">
    <text evidence="8">The sequence shown here is derived from an EMBL/GenBank/DDBJ whole genome shotgun (WGS) entry which is preliminary data.</text>
</comment>
<evidence type="ECO:0000256" key="2">
    <source>
        <dbReference type="ARBA" id="ARBA00022448"/>
    </source>
</evidence>
<dbReference type="GeneID" id="38776693"/>
<dbReference type="OrthoDB" id="341482at2759"/>
<protein>
    <submittedName>
        <fullName evidence="8">Nucleoporin nup82</fullName>
    </submittedName>
</protein>
<evidence type="ECO:0000256" key="6">
    <source>
        <dbReference type="ARBA" id="ARBA00023132"/>
    </source>
</evidence>
<sequence>MDGEENWDLLLRGHPIFSPPLSVSHASGRGDISLELSLSSLPDFSDLDPDNDAPTPSGRRQVMVIKDSDLIVAAGSEIRMTSLVDFKLARNTRKSYKILHTPNVAFDVHQMALNPNSKLLAIAGAFQVAVIVLPRSGFTKLVPATIDCKSVQVGQFYHATKTSSPVAKIEWHPWGEGGSTLMVMTVDGQLREYDISVDAEEPQQILSFVPQRKKNTFFGTDPSEREVASFSLGKGRADWGPLTVYAAMRSGDVFAICPYMPKNASIPSSYVHALECFVAAKLEYLSKSRQEGSSSDSMAMIYDYQHRYVTALLKQLPPGTSFPATPRFISMHPPTTIKNTPMRRGPFLLQPSPRNLVGSEGGNATDIVYVSFGVDPEDSNEGDMERLGIVLVSFQDGKVDVYLDVEKIEAQWDHKQSSSADLPMFAVYETIDLGLVSAISKAKSEPSLLDLLQANHPVIYPDPIHEDSIYVYHAFGVHALQLKPLLKSLTVALRGADDKDTGSLSDVLQSSKCTEVRPILTTFSVEQKSTSPIVGVSIPCDVYLTYSIFVLTAAMRISVFPLLLSEDDFSETPEVSTKPEPKLLLALEGPTAYVSLLGKEPFATPAILSRPASLPSHPRLSLPASAIKSEFMVTADTLRYFATTAEFLTGQMQEVEAAHRASEARAELQFNEFARQRETCLQMLNIIERIKGRRRAEMKQRMERLHEAQKKLSARLDRTLQSLMEKASPELSVHETKWFEELRGMKQEVVGASKFDSRSLTVRAKVLQREVDRLLPNLKEIKEREMERRRNTSENRDVLGLSQAFELGEHSSAERARIGDLEDDILKLAAQLDITMGRPPPQQKTLVS</sequence>
<proteinExistence type="predicted"/>
<evidence type="ECO:0000256" key="3">
    <source>
        <dbReference type="ARBA" id="ARBA00022816"/>
    </source>
</evidence>
<name>A0A401GC59_9APHY</name>